<evidence type="ECO:0000256" key="1">
    <source>
        <dbReference type="SAM" id="Phobius"/>
    </source>
</evidence>
<keyword evidence="1" id="KW-1133">Transmembrane helix</keyword>
<name>A0A645IH30_9ZZZZ</name>
<feature type="transmembrane region" description="Helical" evidence="1">
    <location>
        <begin position="20"/>
        <end position="38"/>
    </location>
</feature>
<accession>A0A645IH30</accession>
<dbReference type="AlphaFoldDB" id="A0A645IH30"/>
<protein>
    <submittedName>
        <fullName evidence="2">Uncharacterized protein</fullName>
    </submittedName>
</protein>
<comment type="caution">
    <text evidence="2">The sequence shown here is derived from an EMBL/GenBank/DDBJ whole genome shotgun (WGS) entry which is preliminary data.</text>
</comment>
<organism evidence="2">
    <name type="scientific">bioreactor metagenome</name>
    <dbReference type="NCBI Taxonomy" id="1076179"/>
    <lineage>
        <taxon>unclassified sequences</taxon>
        <taxon>metagenomes</taxon>
        <taxon>ecological metagenomes</taxon>
    </lineage>
</organism>
<dbReference type="EMBL" id="VSSQ01109242">
    <property type="protein sequence ID" value="MPN47614.1"/>
    <property type="molecule type" value="Genomic_DNA"/>
</dbReference>
<sequence length="56" mass="6153">MTTSVVVVGITLQDRFGLFYFWAINLGAGWQIIAHFGLQKFAQSIAVKAVLARLQG</sequence>
<proteinExistence type="predicted"/>
<reference evidence="2" key="1">
    <citation type="submission" date="2019-08" db="EMBL/GenBank/DDBJ databases">
        <authorList>
            <person name="Kucharzyk K."/>
            <person name="Murdoch R.W."/>
            <person name="Higgins S."/>
            <person name="Loffler F."/>
        </authorList>
    </citation>
    <scope>NUCLEOTIDE SEQUENCE</scope>
</reference>
<keyword evidence="1" id="KW-0472">Membrane</keyword>
<evidence type="ECO:0000313" key="2">
    <source>
        <dbReference type="EMBL" id="MPN47614.1"/>
    </source>
</evidence>
<keyword evidence="1" id="KW-0812">Transmembrane</keyword>
<gene>
    <name evidence="2" type="ORF">SDC9_195217</name>
</gene>